<protein>
    <submittedName>
        <fullName evidence="1">Uncharacterized protein</fullName>
    </submittedName>
</protein>
<accession>A0A0H5QF19</accession>
<feature type="non-terminal residue" evidence="1">
    <location>
        <position position="100"/>
    </location>
</feature>
<dbReference type="EMBL" id="HACM01000196">
    <property type="protein sequence ID" value="CRZ00638.1"/>
    <property type="molecule type" value="Transcribed_RNA"/>
</dbReference>
<feature type="non-terminal residue" evidence="1">
    <location>
        <position position="1"/>
    </location>
</feature>
<evidence type="ECO:0000313" key="1">
    <source>
        <dbReference type="EMBL" id="CRZ00638.1"/>
    </source>
</evidence>
<name>A0A0H5QF19_9EUKA</name>
<reference evidence="1" key="1">
    <citation type="submission" date="2015-04" db="EMBL/GenBank/DDBJ databases">
        <title>The genome sequence of the plant pathogenic Rhizarian Plasmodiophora brassicae reveals insights in its biotrophic life cycle and the origin of chitin synthesis.</title>
        <authorList>
            <person name="Schwelm A."/>
            <person name="Fogelqvist J."/>
            <person name="Knaust A."/>
            <person name="Julke S."/>
            <person name="Lilja T."/>
            <person name="Dhandapani V."/>
            <person name="Bonilla-Rosso G."/>
            <person name="Karlsson M."/>
            <person name="Shevchenko A."/>
            <person name="Choi S.R."/>
            <person name="Kim H.G."/>
            <person name="Park J.Y."/>
            <person name="Lim Y.P."/>
            <person name="Ludwig-Muller J."/>
            <person name="Dixelius C."/>
        </authorList>
    </citation>
    <scope>NUCLEOTIDE SEQUENCE</scope>
    <source>
        <tissue evidence="1">Potato root galls</tissue>
    </source>
</reference>
<dbReference type="AlphaFoldDB" id="A0A0H5QF19"/>
<organism evidence="1">
    <name type="scientific">Spongospora subterranea</name>
    <dbReference type="NCBI Taxonomy" id="70186"/>
    <lineage>
        <taxon>Eukaryota</taxon>
        <taxon>Sar</taxon>
        <taxon>Rhizaria</taxon>
        <taxon>Endomyxa</taxon>
        <taxon>Phytomyxea</taxon>
        <taxon>Plasmodiophorida</taxon>
        <taxon>Plasmodiophoridae</taxon>
        <taxon>Spongospora</taxon>
    </lineage>
</organism>
<proteinExistence type="predicted"/>
<sequence>KNRFTFFWLINLFSRKQTPKSEALAIVSFFEIHSNFALITGGVWPMVKAPCGRSKAHKNAAYQELSCFVNSITQDKDRIWTSSNAKSRYTSYLKLYKTAK</sequence>